<dbReference type="Gene3D" id="3.10.20.30">
    <property type="match status" value="1"/>
</dbReference>
<dbReference type="InterPro" id="IPR012675">
    <property type="entry name" value="Beta-grasp_dom_sf"/>
</dbReference>
<evidence type="ECO:0000259" key="9">
    <source>
        <dbReference type="PROSITE" id="PS51085"/>
    </source>
</evidence>
<keyword evidence="11" id="KW-1185">Reference proteome</keyword>
<dbReference type="InterPro" id="IPR001041">
    <property type="entry name" value="2Fe-2S_ferredoxin-type"/>
</dbReference>
<dbReference type="RefSeq" id="WP_377085844.1">
    <property type="nucleotide sequence ID" value="NZ_JBHSJL010000007.1"/>
</dbReference>
<dbReference type="InterPro" id="IPR006058">
    <property type="entry name" value="2Fe2S_fd_BS"/>
</dbReference>
<evidence type="ECO:0000256" key="8">
    <source>
        <dbReference type="ARBA" id="ARBA00034078"/>
    </source>
</evidence>
<dbReference type="InterPro" id="IPR036010">
    <property type="entry name" value="2Fe-2S_ferredoxin-like_sf"/>
</dbReference>
<evidence type="ECO:0000256" key="5">
    <source>
        <dbReference type="ARBA" id="ARBA00022982"/>
    </source>
</evidence>
<keyword evidence="4" id="KW-0479">Metal-binding</keyword>
<dbReference type="PANTHER" id="PTHR43112">
    <property type="entry name" value="FERREDOXIN"/>
    <property type="match status" value="1"/>
</dbReference>
<keyword evidence="5" id="KW-0249">Electron transport</keyword>
<keyword evidence="7" id="KW-0411">Iron-sulfur</keyword>
<evidence type="ECO:0000256" key="6">
    <source>
        <dbReference type="ARBA" id="ARBA00023004"/>
    </source>
</evidence>
<dbReference type="PANTHER" id="PTHR43112:SF3">
    <property type="entry name" value="FERREDOXIN-2, CHLOROPLASTIC"/>
    <property type="match status" value="1"/>
</dbReference>
<accession>A0ABW4Z9Y4</accession>
<comment type="similarity">
    <text evidence="1">Belongs to the 2Fe2S plant-type ferredoxin family.</text>
</comment>
<keyword evidence="3" id="KW-0001">2Fe-2S</keyword>
<keyword evidence="6" id="KW-0408">Iron</keyword>
<evidence type="ECO:0000256" key="3">
    <source>
        <dbReference type="ARBA" id="ARBA00022714"/>
    </source>
</evidence>
<dbReference type="Proteomes" id="UP001597389">
    <property type="component" value="Unassembled WGS sequence"/>
</dbReference>
<dbReference type="CDD" id="cd00207">
    <property type="entry name" value="fer2"/>
    <property type="match status" value="1"/>
</dbReference>
<evidence type="ECO:0000313" key="10">
    <source>
        <dbReference type="EMBL" id="MFD2158805.1"/>
    </source>
</evidence>
<comment type="cofactor">
    <cofactor evidence="8">
        <name>[2Fe-2S] cluster</name>
        <dbReference type="ChEBI" id="CHEBI:190135"/>
    </cofactor>
</comment>
<feature type="domain" description="2Fe-2S ferredoxin-type" evidence="9">
    <location>
        <begin position="1"/>
        <end position="69"/>
    </location>
</feature>
<dbReference type="EMBL" id="JBHUJB010000034">
    <property type="protein sequence ID" value="MFD2158805.1"/>
    <property type="molecule type" value="Genomic_DNA"/>
</dbReference>
<sequence>MLNAALSADITLPHKCKAGVCGACKAQLTSGSCSQKVTAALTPKELENNYILTCQAQPTSNPTSIKFSS</sequence>
<evidence type="ECO:0000256" key="7">
    <source>
        <dbReference type="ARBA" id="ARBA00023014"/>
    </source>
</evidence>
<evidence type="ECO:0000313" key="11">
    <source>
        <dbReference type="Proteomes" id="UP001597389"/>
    </source>
</evidence>
<comment type="caution">
    <text evidence="10">The sequence shown here is derived from an EMBL/GenBank/DDBJ whole genome shotgun (WGS) entry which is preliminary data.</text>
</comment>
<organism evidence="10 11">
    <name type="scientific">Rubritalea tangerina</name>
    <dbReference type="NCBI Taxonomy" id="430798"/>
    <lineage>
        <taxon>Bacteria</taxon>
        <taxon>Pseudomonadati</taxon>
        <taxon>Verrucomicrobiota</taxon>
        <taxon>Verrucomicrobiia</taxon>
        <taxon>Verrucomicrobiales</taxon>
        <taxon>Rubritaleaceae</taxon>
        <taxon>Rubritalea</taxon>
    </lineage>
</organism>
<dbReference type="PROSITE" id="PS51085">
    <property type="entry name" value="2FE2S_FER_2"/>
    <property type="match status" value="1"/>
</dbReference>
<gene>
    <name evidence="10" type="ORF">ACFSW8_07850</name>
</gene>
<keyword evidence="2" id="KW-0813">Transport</keyword>
<name>A0ABW4Z9Y4_9BACT</name>
<evidence type="ECO:0000256" key="4">
    <source>
        <dbReference type="ARBA" id="ARBA00022723"/>
    </source>
</evidence>
<reference evidence="11" key="1">
    <citation type="journal article" date="2019" name="Int. J. Syst. Evol. Microbiol.">
        <title>The Global Catalogue of Microorganisms (GCM) 10K type strain sequencing project: providing services to taxonomists for standard genome sequencing and annotation.</title>
        <authorList>
            <consortium name="The Broad Institute Genomics Platform"/>
            <consortium name="The Broad Institute Genome Sequencing Center for Infectious Disease"/>
            <person name="Wu L."/>
            <person name="Ma J."/>
        </authorList>
    </citation>
    <scope>NUCLEOTIDE SEQUENCE [LARGE SCALE GENOMIC DNA]</scope>
    <source>
        <strain evidence="11">CCUG 57942</strain>
    </source>
</reference>
<proteinExistence type="inferred from homology"/>
<dbReference type="SUPFAM" id="SSF54292">
    <property type="entry name" value="2Fe-2S ferredoxin-like"/>
    <property type="match status" value="1"/>
</dbReference>
<dbReference type="Pfam" id="PF00111">
    <property type="entry name" value="Fer2"/>
    <property type="match status" value="1"/>
</dbReference>
<dbReference type="PROSITE" id="PS00197">
    <property type="entry name" value="2FE2S_FER_1"/>
    <property type="match status" value="1"/>
</dbReference>
<evidence type="ECO:0000256" key="2">
    <source>
        <dbReference type="ARBA" id="ARBA00022448"/>
    </source>
</evidence>
<evidence type="ECO:0000256" key="1">
    <source>
        <dbReference type="ARBA" id="ARBA00007874"/>
    </source>
</evidence>
<protein>
    <submittedName>
        <fullName evidence="10">2Fe-2S iron-sulfur cluster-binding protein</fullName>
    </submittedName>
</protein>